<protein>
    <submittedName>
        <fullName evidence="3">Uncharacterized protein</fullName>
    </submittedName>
</protein>
<feature type="signal peptide" evidence="2">
    <location>
        <begin position="1"/>
        <end position="20"/>
    </location>
</feature>
<gene>
    <name evidence="3" type="ORF">TPAB3V08_LOCUS1495</name>
</gene>
<dbReference type="EMBL" id="CAJPIN010001357">
    <property type="protein sequence ID" value="CAG2054470.1"/>
    <property type="molecule type" value="Genomic_DNA"/>
</dbReference>
<reference evidence="3" key="1">
    <citation type="submission" date="2021-03" db="EMBL/GenBank/DDBJ databases">
        <authorList>
            <person name="Tran Van P."/>
        </authorList>
    </citation>
    <scope>NUCLEOTIDE SEQUENCE</scope>
</reference>
<proteinExistence type="predicted"/>
<keyword evidence="4" id="KW-1185">Reference proteome</keyword>
<evidence type="ECO:0000313" key="4">
    <source>
        <dbReference type="Proteomes" id="UP001153148"/>
    </source>
</evidence>
<accession>A0ABN7NF31</accession>
<feature type="region of interest" description="Disordered" evidence="1">
    <location>
        <begin position="65"/>
        <end position="94"/>
    </location>
</feature>
<keyword evidence="2" id="KW-0732">Signal</keyword>
<comment type="caution">
    <text evidence="3">The sequence shown here is derived from an EMBL/GenBank/DDBJ whole genome shotgun (WGS) entry which is preliminary data.</text>
</comment>
<organism evidence="3 4">
    <name type="scientific">Timema podura</name>
    <name type="common">Walking stick</name>
    <dbReference type="NCBI Taxonomy" id="61482"/>
    <lineage>
        <taxon>Eukaryota</taxon>
        <taxon>Metazoa</taxon>
        <taxon>Ecdysozoa</taxon>
        <taxon>Arthropoda</taxon>
        <taxon>Hexapoda</taxon>
        <taxon>Insecta</taxon>
        <taxon>Pterygota</taxon>
        <taxon>Neoptera</taxon>
        <taxon>Polyneoptera</taxon>
        <taxon>Phasmatodea</taxon>
        <taxon>Timematodea</taxon>
        <taxon>Timematoidea</taxon>
        <taxon>Timematidae</taxon>
        <taxon>Timema</taxon>
    </lineage>
</organism>
<dbReference type="PROSITE" id="PS51257">
    <property type="entry name" value="PROKAR_LIPOPROTEIN"/>
    <property type="match status" value="1"/>
</dbReference>
<dbReference type="Proteomes" id="UP001153148">
    <property type="component" value="Unassembled WGS sequence"/>
</dbReference>
<feature type="chain" id="PRO_5047199014" evidence="2">
    <location>
        <begin position="21"/>
        <end position="94"/>
    </location>
</feature>
<name>A0ABN7NF31_TIMPD</name>
<evidence type="ECO:0000256" key="1">
    <source>
        <dbReference type="SAM" id="MobiDB-lite"/>
    </source>
</evidence>
<evidence type="ECO:0000313" key="3">
    <source>
        <dbReference type="EMBL" id="CAG2054470.1"/>
    </source>
</evidence>
<evidence type="ECO:0000256" key="2">
    <source>
        <dbReference type="SAM" id="SignalP"/>
    </source>
</evidence>
<sequence length="94" mass="9179">MISKIVALAALLVAPSTASCYPGGFWGEAAAASAASSGYGAAAAAAAAAASGGYGEVKEGFGNQINPCRDRGLSPGPPAQKPDTLPLDQQVTEN</sequence>